<organism evidence="2 3">
    <name type="scientific">Canariomyces notabilis</name>
    <dbReference type="NCBI Taxonomy" id="2074819"/>
    <lineage>
        <taxon>Eukaryota</taxon>
        <taxon>Fungi</taxon>
        <taxon>Dikarya</taxon>
        <taxon>Ascomycota</taxon>
        <taxon>Pezizomycotina</taxon>
        <taxon>Sordariomycetes</taxon>
        <taxon>Sordariomycetidae</taxon>
        <taxon>Sordariales</taxon>
        <taxon>Chaetomiaceae</taxon>
        <taxon>Canariomyces</taxon>
    </lineage>
</organism>
<gene>
    <name evidence="2" type="ORF">N656DRAFT_304173</name>
</gene>
<evidence type="ECO:0000313" key="3">
    <source>
        <dbReference type="Proteomes" id="UP001302812"/>
    </source>
</evidence>
<dbReference type="AlphaFoldDB" id="A0AAN6QH78"/>
<keyword evidence="1" id="KW-0732">Signal</keyword>
<comment type="caution">
    <text evidence="2">The sequence shown here is derived from an EMBL/GenBank/DDBJ whole genome shotgun (WGS) entry which is preliminary data.</text>
</comment>
<evidence type="ECO:0000313" key="2">
    <source>
        <dbReference type="EMBL" id="KAK4110183.1"/>
    </source>
</evidence>
<dbReference type="Proteomes" id="UP001302812">
    <property type="component" value="Unassembled WGS sequence"/>
</dbReference>
<keyword evidence="3" id="KW-1185">Reference proteome</keyword>
<reference evidence="2" key="1">
    <citation type="journal article" date="2023" name="Mol. Phylogenet. Evol.">
        <title>Genome-scale phylogeny and comparative genomics of the fungal order Sordariales.</title>
        <authorList>
            <person name="Hensen N."/>
            <person name="Bonometti L."/>
            <person name="Westerberg I."/>
            <person name="Brannstrom I.O."/>
            <person name="Guillou S."/>
            <person name="Cros-Aarteil S."/>
            <person name="Calhoun S."/>
            <person name="Haridas S."/>
            <person name="Kuo A."/>
            <person name="Mondo S."/>
            <person name="Pangilinan J."/>
            <person name="Riley R."/>
            <person name="LaButti K."/>
            <person name="Andreopoulos B."/>
            <person name="Lipzen A."/>
            <person name="Chen C."/>
            <person name="Yan M."/>
            <person name="Daum C."/>
            <person name="Ng V."/>
            <person name="Clum A."/>
            <person name="Steindorff A."/>
            <person name="Ohm R.A."/>
            <person name="Martin F."/>
            <person name="Silar P."/>
            <person name="Natvig D.O."/>
            <person name="Lalanne C."/>
            <person name="Gautier V."/>
            <person name="Ament-Velasquez S.L."/>
            <person name="Kruys A."/>
            <person name="Hutchinson M.I."/>
            <person name="Powell A.J."/>
            <person name="Barry K."/>
            <person name="Miller A.N."/>
            <person name="Grigoriev I.V."/>
            <person name="Debuchy R."/>
            <person name="Gladieux P."/>
            <person name="Hiltunen Thoren M."/>
            <person name="Johannesson H."/>
        </authorList>
    </citation>
    <scope>NUCLEOTIDE SEQUENCE</scope>
    <source>
        <strain evidence="2">CBS 508.74</strain>
    </source>
</reference>
<accession>A0AAN6QH78</accession>
<feature type="signal peptide" evidence="1">
    <location>
        <begin position="1"/>
        <end position="27"/>
    </location>
</feature>
<feature type="chain" id="PRO_5042867652" evidence="1">
    <location>
        <begin position="28"/>
        <end position="77"/>
    </location>
</feature>
<proteinExistence type="predicted"/>
<dbReference type="GeneID" id="89933302"/>
<reference evidence="2" key="2">
    <citation type="submission" date="2023-05" db="EMBL/GenBank/DDBJ databases">
        <authorList>
            <consortium name="Lawrence Berkeley National Laboratory"/>
            <person name="Steindorff A."/>
            <person name="Hensen N."/>
            <person name="Bonometti L."/>
            <person name="Westerberg I."/>
            <person name="Brannstrom I.O."/>
            <person name="Guillou S."/>
            <person name="Cros-Aarteil S."/>
            <person name="Calhoun S."/>
            <person name="Haridas S."/>
            <person name="Kuo A."/>
            <person name="Mondo S."/>
            <person name="Pangilinan J."/>
            <person name="Riley R."/>
            <person name="Labutti K."/>
            <person name="Andreopoulos B."/>
            <person name="Lipzen A."/>
            <person name="Chen C."/>
            <person name="Yanf M."/>
            <person name="Daum C."/>
            <person name="Ng V."/>
            <person name="Clum A."/>
            <person name="Ohm R."/>
            <person name="Martin F."/>
            <person name="Silar P."/>
            <person name="Natvig D."/>
            <person name="Lalanne C."/>
            <person name="Gautier V."/>
            <person name="Ament-Velasquez S.L."/>
            <person name="Kruys A."/>
            <person name="Hutchinson M.I."/>
            <person name="Powell A.J."/>
            <person name="Barry K."/>
            <person name="Miller A.N."/>
            <person name="Grigoriev I.V."/>
            <person name="Debuchy R."/>
            <person name="Gladieux P."/>
            <person name="Thoren M.H."/>
            <person name="Johannesson H."/>
        </authorList>
    </citation>
    <scope>NUCLEOTIDE SEQUENCE</scope>
    <source>
        <strain evidence="2">CBS 508.74</strain>
    </source>
</reference>
<protein>
    <submittedName>
        <fullName evidence="2">Uncharacterized protein</fullName>
    </submittedName>
</protein>
<dbReference type="EMBL" id="MU853352">
    <property type="protein sequence ID" value="KAK4110183.1"/>
    <property type="molecule type" value="Genomic_DNA"/>
</dbReference>
<evidence type="ECO:0000256" key="1">
    <source>
        <dbReference type="SAM" id="SignalP"/>
    </source>
</evidence>
<name>A0AAN6QH78_9PEZI</name>
<dbReference type="RefSeq" id="XP_064667753.1">
    <property type="nucleotide sequence ID" value="XM_064809179.1"/>
</dbReference>
<sequence>MRQAICCLLRLLSFLLASSAWVTLADALATFWMKEVPVLVKPSDEIVGLHCRYHADVQQQFQKGLGEPQFEHFDEAG</sequence>